<dbReference type="GeneID" id="90071375"/>
<evidence type="ECO:0000256" key="6">
    <source>
        <dbReference type="ARBA" id="ARBA00037941"/>
    </source>
</evidence>
<dbReference type="Gene3D" id="3.50.50.60">
    <property type="entry name" value="FAD/NAD(P)-binding domain"/>
    <property type="match status" value="1"/>
</dbReference>
<reference evidence="10 11" key="1">
    <citation type="journal article" date="2023" name="Elife">
        <title>Identification of key yeast species and microbe-microbe interactions impacting larval growth of Drosophila in the wild.</title>
        <authorList>
            <person name="Mure A."/>
            <person name="Sugiura Y."/>
            <person name="Maeda R."/>
            <person name="Honda K."/>
            <person name="Sakurai N."/>
            <person name="Takahashi Y."/>
            <person name="Watada M."/>
            <person name="Katoh T."/>
            <person name="Gotoh A."/>
            <person name="Gotoh Y."/>
            <person name="Taniguchi I."/>
            <person name="Nakamura K."/>
            <person name="Hayashi T."/>
            <person name="Katayama T."/>
            <person name="Uemura T."/>
            <person name="Hattori Y."/>
        </authorList>
    </citation>
    <scope>NUCLEOTIDE SEQUENCE [LARGE SCALE GENOMIC DNA]</scope>
    <source>
        <strain evidence="10 11">SC-9</strain>
    </source>
</reference>
<evidence type="ECO:0000256" key="4">
    <source>
        <dbReference type="ARBA" id="ARBA00023002"/>
    </source>
</evidence>
<dbReference type="PANTHER" id="PTHR43104">
    <property type="entry name" value="L-2-HYDROXYGLUTARATE DEHYDROGENASE, MITOCHONDRIAL"/>
    <property type="match status" value="1"/>
</dbReference>
<keyword evidence="3" id="KW-0274">FAD</keyword>
<evidence type="ECO:0000256" key="5">
    <source>
        <dbReference type="ARBA" id="ARBA00036066"/>
    </source>
</evidence>
<evidence type="ECO:0000256" key="2">
    <source>
        <dbReference type="ARBA" id="ARBA00022630"/>
    </source>
</evidence>
<dbReference type="RefSeq" id="XP_064850396.1">
    <property type="nucleotide sequence ID" value="XM_064994324.1"/>
</dbReference>
<evidence type="ECO:0000256" key="3">
    <source>
        <dbReference type="ARBA" id="ARBA00022827"/>
    </source>
</evidence>
<keyword evidence="11" id="KW-1185">Reference proteome</keyword>
<evidence type="ECO:0000256" key="7">
    <source>
        <dbReference type="ARBA" id="ARBA00038878"/>
    </source>
</evidence>
<comment type="similarity">
    <text evidence="6">Belongs to the L2HGDH family.</text>
</comment>
<feature type="domain" description="FAD dependent oxidoreductase" evidence="9">
    <location>
        <begin position="31"/>
        <end position="396"/>
    </location>
</feature>
<keyword evidence="2" id="KW-0285">Flavoprotein</keyword>
<dbReference type="EMBL" id="BTFZ01000001">
    <property type="protein sequence ID" value="GMM33396.1"/>
    <property type="molecule type" value="Genomic_DNA"/>
</dbReference>
<dbReference type="GO" id="GO:0047545">
    <property type="term" value="F:(S)-2-hydroxyglutarate dehydrogenase activity"/>
    <property type="evidence" value="ECO:0007669"/>
    <property type="project" value="UniProtKB-EC"/>
</dbReference>
<sequence length="399" mass="43998">MMSRQKIFKSLQKQIRLFSSTSVSNADYSHVVIGGGAVGIAIAGELSKRQDNNVLIIEKNDKLGQETSSRNSEVIHAGLYYPIDSLKTKLCIEGSRLIYDEASRAGVQMSKVGKWIVAQNDIEDAYLEGLHSACSHKGIQTEFLSLHDAKYIEPAIVANRSILNSPNSGIVSAHSLMDYLYSIFQDNGGDLAVNSEVLGLSTVNKNDGSDGYEIQAKDTVTGEEITITSDVVINSAGLYSDKISNMLLPEDRHVKYTYAKGNYFTLTRSHLPVKRLIYPTPIKGLKGLGTHLTISLDGQIKFGPDHEIVSEIDYSPNSSNIPKAYEQIIKYYPGILQEDLVASYSGIRPQLPNPKGEFQDFIIRKEEGYTGFINLLNIDSPGLTSSMAIGKYVRDLLYK</sequence>
<dbReference type="AlphaFoldDB" id="A0AAV5QF85"/>
<evidence type="ECO:0000256" key="8">
    <source>
        <dbReference type="ARBA" id="ARBA00041137"/>
    </source>
</evidence>
<dbReference type="InterPro" id="IPR006076">
    <property type="entry name" value="FAD-dep_OxRdtase"/>
</dbReference>
<comment type="caution">
    <text evidence="10">The sequence shown here is derived from an EMBL/GenBank/DDBJ whole genome shotgun (WGS) entry which is preliminary data.</text>
</comment>
<evidence type="ECO:0000313" key="10">
    <source>
        <dbReference type="EMBL" id="GMM33396.1"/>
    </source>
</evidence>
<dbReference type="Pfam" id="PF01266">
    <property type="entry name" value="DAO"/>
    <property type="match status" value="1"/>
</dbReference>
<dbReference type="InterPro" id="IPR036188">
    <property type="entry name" value="FAD/NAD-bd_sf"/>
</dbReference>
<comment type="cofactor">
    <cofactor evidence="1">
        <name>FAD</name>
        <dbReference type="ChEBI" id="CHEBI:57692"/>
    </cofactor>
</comment>
<dbReference type="Proteomes" id="UP001360560">
    <property type="component" value="Unassembled WGS sequence"/>
</dbReference>
<protein>
    <recommendedName>
        <fullName evidence="8">L-2-hydroxyglutarate dehydrogenase, mitochondrial</fullName>
        <ecNumber evidence="7">1.1.99.2</ecNumber>
    </recommendedName>
</protein>
<evidence type="ECO:0000259" key="9">
    <source>
        <dbReference type="Pfam" id="PF01266"/>
    </source>
</evidence>
<accession>A0AAV5QF85</accession>
<dbReference type="Gene3D" id="3.30.9.10">
    <property type="entry name" value="D-Amino Acid Oxidase, subunit A, domain 2"/>
    <property type="match status" value="1"/>
</dbReference>
<comment type="catalytic activity">
    <reaction evidence="5">
        <text>(S)-2-hydroxyglutarate + A = 2-oxoglutarate + AH2</text>
        <dbReference type="Rhea" id="RHEA:21252"/>
        <dbReference type="ChEBI" id="CHEBI:13193"/>
        <dbReference type="ChEBI" id="CHEBI:16782"/>
        <dbReference type="ChEBI" id="CHEBI:16810"/>
        <dbReference type="ChEBI" id="CHEBI:17499"/>
        <dbReference type="EC" id="1.1.99.2"/>
    </reaction>
</comment>
<proteinExistence type="inferred from homology"/>
<organism evidence="10 11">
    <name type="scientific">Saccharomycopsis crataegensis</name>
    <dbReference type="NCBI Taxonomy" id="43959"/>
    <lineage>
        <taxon>Eukaryota</taxon>
        <taxon>Fungi</taxon>
        <taxon>Dikarya</taxon>
        <taxon>Ascomycota</taxon>
        <taxon>Saccharomycotina</taxon>
        <taxon>Saccharomycetes</taxon>
        <taxon>Saccharomycopsidaceae</taxon>
        <taxon>Saccharomycopsis</taxon>
    </lineage>
</organism>
<evidence type="ECO:0000313" key="11">
    <source>
        <dbReference type="Proteomes" id="UP001360560"/>
    </source>
</evidence>
<keyword evidence="4" id="KW-0560">Oxidoreductase</keyword>
<evidence type="ECO:0000256" key="1">
    <source>
        <dbReference type="ARBA" id="ARBA00001974"/>
    </source>
</evidence>
<dbReference type="EC" id="1.1.99.2" evidence="7"/>
<gene>
    <name evidence="10" type="ORF">DASC09_007210</name>
</gene>
<name>A0AAV5QF85_9ASCO</name>
<dbReference type="PANTHER" id="PTHR43104:SF4">
    <property type="entry name" value="L-2-HYDROXYGLUTARATE DEHYDROGENASE, MITOCHONDRIAL"/>
    <property type="match status" value="1"/>
</dbReference>
<dbReference type="SUPFAM" id="SSF51905">
    <property type="entry name" value="FAD/NAD(P)-binding domain"/>
    <property type="match status" value="1"/>
</dbReference>